<evidence type="ECO:0000313" key="6">
    <source>
        <dbReference type="Proteomes" id="UP000244722"/>
    </source>
</evidence>
<comment type="caution">
    <text evidence="5">The sequence shown here is derived from an EMBL/GenBank/DDBJ whole genome shotgun (WGS) entry which is preliminary data.</text>
</comment>
<proteinExistence type="predicted"/>
<dbReference type="Pfam" id="PF12796">
    <property type="entry name" value="Ank_2"/>
    <property type="match status" value="1"/>
</dbReference>
<dbReference type="InterPro" id="IPR002110">
    <property type="entry name" value="Ankyrin_rpt"/>
</dbReference>
<sequence length="245" mass="26502">MSFTTLPPELHLQIASYLPTPSLSHLLQTNRRYRNLLLPLLHTHALLPLPTCTSLHNAIATPHPALFALLLDHLSHPLNPLNTAGHTPLHTALAHRRKHFFHSLLRAGADPHIPTPYGDTPLHMAVLHDDLEAVEALIAAGVDVNATNFVGQSAVFGAVQGASDGRVLEALLGAGADLRIRDWVGVRVLEDAVRAGDGAGWVLERLAREVVRRGWAGGGSVEEVVEEARREMEALDVGFGEGLVW</sequence>
<dbReference type="InterPro" id="IPR001810">
    <property type="entry name" value="F-box_dom"/>
</dbReference>
<dbReference type="Gene3D" id="1.25.40.20">
    <property type="entry name" value="Ankyrin repeat-containing domain"/>
    <property type="match status" value="1"/>
</dbReference>
<evidence type="ECO:0000256" key="3">
    <source>
        <dbReference type="PROSITE-ProRule" id="PRU00023"/>
    </source>
</evidence>
<dbReference type="AlphaFoldDB" id="A0A2T7A1G6"/>
<dbReference type="OrthoDB" id="5427702at2759"/>
<dbReference type="PRINTS" id="PR01415">
    <property type="entry name" value="ANKYRIN"/>
</dbReference>
<dbReference type="InterPro" id="IPR036770">
    <property type="entry name" value="Ankyrin_rpt-contain_sf"/>
</dbReference>
<evidence type="ECO:0000256" key="1">
    <source>
        <dbReference type="ARBA" id="ARBA00022737"/>
    </source>
</evidence>
<dbReference type="PROSITE" id="PS50181">
    <property type="entry name" value="FBOX"/>
    <property type="match status" value="1"/>
</dbReference>
<feature type="repeat" description="ANK" evidence="3">
    <location>
        <begin position="84"/>
        <end position="116"/>
    </location>
</feature>
<dbReference type="InterPro" id="IPR036047">
    <property type="entry name" value="F-box-like_dom_sf"/>
</dbReference>
<dbReference type="InterPro" id="IPR051070">
    <property type="entry name" value="NF-kappa-B_inhibitor"/>
</dbReference>
<keyword evidence="6" id="KW-1185">Reference proteome</keyword>
<protein>
    <submittedName>
        <fullName evidence="5">Ankyrin repeat-containing domain protein</fullName>
    </submittedName>
</protein>
<dbReference type="SUPFAM" id="SSF48403">
    <property type="entry name" value="Ankyrin repeat"/>
    <property type="match status" value="1"/>
</dbReference>
<feature type="domain" description="F-box" evidence="4">
    <location>
        <begin position="1"/>
        <end position="37"/>
    </location>
</feature>
<gene>
    <name evidence="5" type="ORF">B9Z19DRAFT_1062554</name>
</gene>
<dbReference type="PROSITE" id="PS50088">
    <property type="entry name" value="ANK_REPEAT"/>
    <property type="match status" value="2"/>
</dbReference>
<dbReference type="SUPFAM" id="SSF81383">
    <property type="entry name" value="F-box domain"/>
    <property type="match status" value="1"/>
</dbReference>
<keyword evidence="2 3" id="KW-0040">ANK repeat</keyword>
<evidence type="ECO:0000313" key="5">
    <source>
        <dbReference type="EMBL" id="PUU81567.1"/>
    </source>
</evidence>
<dbReference type="PANTHER" id="PTHR46680">
    <property type="entry name" value="NF-KAPPA-B INHIBITOR ALPHA"/>
    <property type="match status" value="1"/>
</dbReference>
<dbReference type="SMART" id="SM00248">
    <property type="entry name" value="ANK"/>
    <property type="match status" value="4"/>
</dbReference>
<accession>A0A2T7A1G6</accession>
<dbReference type="Gene3D" id="1.20.1280.50">
    <property type="match status" value="1"/>
</dbReference>
<organism evidence="5 6">
    <name type="scientific">Tuber borchii</name>
    <name type="common">White truffle</name>
    <dbReference type="NCBI Taxonomy" id="42251"/>
    <lineage>
        <taxon>Eukaryota</taxon>
        <taxon>Fungi</taxon>
        <taxon>Dikarya</taxon>
        <taxon>Ascomycota</taxon>
        <taxon>Pezizomycotina</taxon>
        <taxon>Pezizomycetes</taxon>
        <taxon>Pezizales</taxon>
        <taxon>Tuberaceae</taxon>
        <taxon>Tuber</taxon>
    </lineage>
</organism>
<evidence type="ECO:0000259" key="4">
    <source>
        <dbReference type="PROSITE" id="PS50181"/>
    </source>
</evidence>
<name>A0A2T7A1G6_TUBBO</name>
<reference evidence="5 6" key="1">
    <citation type="submission" date="2017-04" db="EMBL/GenBank/DDBJ databases">
        <title>Draft genome sequence of Tuber borchii Vittad., a whitish edible truffle.</title>
        <authorList>
            <consortium name="DOE Joint Genome Institute"/>
            <person name="Murat C."/>
            <person name="Kuo A."/>
            <person name="Barry K.W."/>
            <person name="Clum A."/>
            <person name="Dockter R.B."/>
            <person name="Fauchery L."/>
            <person name="Iotti M."/>
            <person name="Kohler A."/>
            <person name="Labutti K."/>
            <person name="Lindquist E.A."/>
            <person name="Lipzen A."/>
            <person name="Ohm R.A."/>
            <person name="Wang M."/>
            <person name="Grigoriev I.V."/>
            <person name="Zambonelli A."/>
            <person name="Martin F.M."/>
        </authorList>
    </citation>
    <scope>NUCLEOTIDE SEQUENCE [LARGE SCALE GENOMIC DNA]</scope>
    <source>
        <strain evidence="5 6">Tbo3840</strain>
    </source>
</reference>
<keyword evidence="1" id="KW-0677">Repeat</keyword>
<dbReference type="PROSITE" id="PS50297">
    <property type="entry name" value="ANK_REP_REGION"/>
    <property type="match status" value="2"/>
</dbReference>
<feature type="repeat" description="ANK" evidence="3">
    <location>
        <begin position="117"/>
        <end position="149"/>
    </location>
</feature>
<dbReference type="PANTHER" id="PTHR46680:SF3">
    <property type="entry name" value="NF-KAPPA-B INHIBITOR CACTUS"/>
    <property type="match status" value="1"/>
</dbReference>
<dbReference type="STRING" id="42251.A0A2T7A1G6"/>
<evidence type="ECO:0000256" key="2">
    <source>
        <dbReference type="ARBA" id="ARBA00023043"/>
    </source>
</evidence>
<dbReference type="EMBL" id="NESQ01000043">
    <property type="protein sequence ID" value="PUU81567.1"/>
    <property type="molecule type" value="Genomic_DNA"/>
</dbReference>
<dbReference type="Proteomes" id="UP000244722">
    <property type="component" value="Unassembled WGS sequence"/>
</dbReference>
<dbReference type="Pfam" id="PF12937">
    <property type="entry name" value="F-box-like"/>
    <property type="match status" value="1"/>
</dbReference>